<proteinExistence type="predicted"/>
<name>A0A5B7EVT8_PORTR</name>
<evidence type="ECO:0000256" key="1">
    <source>
        <dbReference type="SAM" id="MobiDB-lite"/>
    </source>
</evidence>
<reference evidence="2 3" key="1">
    <citation type="submission" date="2019-05" db="EMBL/GenBank/DDBJ databases">
        <title>Another draft genome of Portunus trituberculatus and its Hox gene families provides insights of decapod evolution.</title>
        <authorList>
            <person name="Jeong J.-H."/>
            <person name="Song I."/>
            <person name="Kim S."/>
            <person name="Choi T."/>
            <person name="Kim D."/>
            <person name="Ryu S."/>
            <person name="Kim W."/>
        </authorList>
    </citation>
    <scope>NUCLEOTIDE SEQUENCE [LARGE SCALE GENOMIC DNA]</scope>
    <source>
        <tissue evidence="2">Muscle</tissue>
    </source>
</reference>
<feature type="region of interest" description="Disordered" evidence="1">
    <location>
        <begin position="1"/>
        <end position="47"/>
    </location>
</feature>
<gene>
    <name evidence="2" type="ORF">E2C01_031041</name>
</gene>
<dbReference type="EMBL" id="VSRR010003815">
    <property type="protein sequence ID" value="MPC37555.1"/>
    <property type="molecule type" value="Genomic_DNA"/>
</dbReference>
<feature type="compositionally biased region" description="Pro residues" evidence="1">
    <location>
        <begin position="15"/>
        <end position="26"/>
    </location>
</feature>
<protein>
    <submittedName>
        <fullName evidence="2">Uncharacterized protein</fullName>
    </submittedName>
</protein>
<comment type="caution">
    <text evidence="2">The sequence shown here is derived from an EMBL/GenBank/DDBJ whole genome shotgun (WGS) entry which is preliminary data.</text>
</comment>
<evidence type="ECO:0000313" key="2">
    <source>
        <dbReference type="EMBL" id="MPC37555.1"/>
    </source>
</evidence>
<accession>A0A5B7EVT8</accession>
<feature type="compositionally biased region" description="Low complexity" evidence="1">
    <location>
        <begin position="1"/>
        <end position="14"/>
    </location>
</feature>
<keyword evidence="3" id="KW-1185">Reference proteome</keyword>
<evidence type="ECO:0000313" key="3">
    <source>
        <dbReference type="Proteomes" id="UP000324222"/>
    </source>
</evidence>
<dbReference type="AlphaFoldDB" id="A0A5B7EVT8"/>
<dbReference type="Proteomes" id="UP000324222">
    <property type="component" value="Unassembled WGS sequence"/>
</dbReference>
<organism evidence="2 3">
    <name type="scientific">Portunus trituberculatus</name>
    <name type="common">Swimming crab</name>
    <name type="synonym">Neptunus trituberculatus</name>
    <dbReference type="NCBI Taxonomy" id="210409"/>
    <lineage>
        <taxon>Eukaryota</taxon>
        <taxon>Metazoa</taxon>
        <taxon>Ecdysozoa</taxon>
        <taxon>Arthropoda</taxon>
        <taxon>Crustacea</taxon>
        <taxon>Multicrustacea</taxon>
        <taxon>Malacostraca</taxon>
        <taxon>Eumalacostraca</taxon>
        <taxon>Eucarida</taxon>
        <taxon>Decapoda</taxon>
        <taxon>Pleocyemata</taxon>
        <taxon>Brachyura</taxon>
        <taxon>Eubrachyura</taxon>
        <taxon>Portunoidea</taxon>
        <taxon>Portunidae</taxon>
        <taxon>Portuninae</taxon>
        <taxon>Portunus</taxon>
    </lineage>
</organism>
<sequence length="127" mass="13577">MWHSPSLPSLIPFPTTTPPTPTPPFPAFASPTPAPRREAGAPGDQSTPADCKSLLNLKLVLTLEVCPLLGPGSIVVSALYLKETSEEYLSRAGRRATPAVYILHICRGSMRGPSWGSLLLPLKGVYQ</sequence>